<name>B0W3W4_CULQU</name>
<dbReference type="PROSITE" id="PS50240">
    <property type="entry name" value="TRYPSIN_DOM"/>
    <property type="match status" value="1"/>
</dbReference>
<dbReference type="SUPFAM" id="SSF50494">
    <property type="entry name" value="Trypsin-like serine proteases"/>
    <property type="match status" value="1"/>
</dbReference>
<sequence length="313" mass="33615">MFVSVSTLIFLAALYFENGHCKPSGFTDASPHLSTFWIRLPDLVQQDQQILNSEAALLISGGSKISSGSIALTQQFPYQAAILINFPDGSGTLCGGTIISSTFVLTAAHCLDGAIDAVVVVGTNTISIPSDSQAVEIDVTFHDMLVHPKYDPVDVLNDIAILRLTKALIFTDKIQPIRLPSRREAQVDLVNMDATVSGWGALSGDEFAEISDILKLELRYVSNPVISNTVCGKVFRDMIHDFHVCVSGDNGRNACQGDSGGPLSASMSGKTTLIGIVSYGSTDGCEKGSPAVYTRVGFYLDWISHHTDIRVEN</sequence>
<keyword evidence="4" id="KW-0732">Signal</keyword>
<dbReference type="MEROPS" id="S01.040"/>
<dbReference type="InterPro" id="IPR051333">
    <property type="entry name" value="CLIP_Serine_Protease"/>
</dbReference>
<dbReference type="CDD" id="cd00190">
    <property type="entry name" value="Tryp_SPc"/>
    <property type="match status" value="1"/>
</dbReference>
<keyword evidence="8" id="KW-1185">Reference proteome</keyword>
<dbReference type="HOGENOM" id="CLU_006842_7_6_1"/>
<dbReference type="Proteomes" id="UP000002320">
    <property type="component" value="Unassembled WGS sequence"/>
</dbReference>
<evidence type="ECO:0000256" key="4">
    <source>
        <dbReference type="SAM" id="SignalP"/>
    </source>
</evidence>
<evidence type="ECO:0000256" key="1">
    <source>
        <dbReference type="ARBA" id="ARBA00023157"/>
    </source>
</evidence>
<dbReference type="InterPro" id="IPR001314">
    <property type="entry name" value="Peptidase_S1A"/>
</dbReference>
<dbReference type="InterPro" id="IPR033116">
    <property type="entry name" value="TRYPSIN_SER"/>
</dbReference>
<dbReference type="FunFam" id="2.40.10.10:FF:000068">
    <property type="entry name" value="transmembrane protease serine 2"/>
    <property type="match status" value="1"/>
</dbReference>
<dbReference type="SMART" id="SM00020">
    <property type="entry name" value="Tryp_SPc"/>
    <property type="match status" value="1"/>
</dbReference>
<keyword evidence="3" id="KW-0645">Protease</keyword>
<protein>
    <submittedName>
        <fullName evidence="6">Kallikrein-7</fullName>
    </submittedName>
</protein>
<dbReference type="Gene3D" id="2.40.10.10">
    <property type="entry name" value="Trypsin-like serine proteases"/>
    <property type="match status" value="2"/>
</dbReference>
<dbReference type="PROSITE" id="PS00135">
    <property type="entry name" value="TRYPSIN_SER"/>
    <property type="match status" value="1"/>
</dbReference>
<comment type="similarity">
    <text evidence="2">Belongs to the peptidase S1 family. CLIP subfamily.</text>
</comment>
<dbReference type="GO" id="GO:0006508">
    <property type="term" value="P:proteolysis"/>
    <property type="evidence" value="ECO:0007669"/>
    <property type="project" value="UniProtKB-KW"/>
</dbReference>
<dbReference type="InterPro" id="IPR009003">
    <property type="entry name" value="Peptidase_S1_PA"/>
</dbReference>
<dbReference type="VEuPathDB" id="VectorBase:CPIJ002130"/>
<evidence type="ECO:0000256" key="3">
    <source>
        <dbReference type="RuleBase" id="RU363034"/>
    </source>
</evidence>
<feature type="domain" description="Peptidase S1" evidence="5">
    <location>
        <begin position="59"/>
        <end position="308"/>
    </location>
</feature>
<dbReference type="InterPro" id="IPR043504">
    <property type="entry name" value="Peptidase_S1_PA_chymotrypsin"/>
</dbReference>
<evidence type="ECO:0000313" key="8">
    <source>
        <dbReference type="Proteomes" id="UP000002320"/>
    </source>
</evidence>
<feature type="signal peptide" evidence="4">
    <location>
        <begin position="1"/>
        <end position="21"/>
    </location>
</feature>
<dbReference type="AlphaFoldDB" id="B0W3W4"/>
<dbReference type="VEuPathDB" id="VectorBase:CQUJHB010011"/>
<dbReference type="KEGG" id="cqu:CpipJ_CPIJ002130"/>
<evidence type="ECO:0000259" key="5">
    <source>
        <dbReference type="PROSITE" id="PS50240"/>
    </source>
</evidence>
<evidence type="ECO:0000313" key="6">
    <source>
        <dbReference type="EMBL" id="EDS32261.1"/>
    </source>
</evidence>
<keyword evidence="3" id="KW-0720">Serine protease</keyword>
<evidence type="ECO:0000256" key="2">
    <source>
        <dbReference type="ARBA" id="ARBA00024195"/>
    </source>
</evidence>
<proteinExistence type="inferred from homology"/>
<dbReference type="Pfam" id="PF00089">
    <property type="entry name" value="Trypsin"/>
    <property type="match status" value="1"/>
</dbReference>
<dbReference type="OrthoDB" id="5565075at2759"/>
<keyword evidence="3" id="KW-0378">Hydrolase</keyword>
<dbReference type="InterPro" id="IPR001254">
    <property type="entry name" value="Trypsin_dom"/>
</dbReference>
<dbReference type="PROSITE" id="PS00134">
    <property type="entry name" value="TRYPSIN_HIS"/>
    <property type="match status" value="1"/>
</dbReference>
<dbReference type="PANTHER" id="PTHR24260">
    <property type="match status" value="1"/>
</dbReference>
<dbReference type="EnsemblMetazoa" id="CPIJ002130-RA">
    <property type="protein sequence ID" value="CPIJ002130-PA"/>
    <property type="gene ID" value="CPIJ002130"/>
</dbReference>
<dbReference type="OMA" id="RNPCQGD"/>
<feature type="chain" id="PRO_5011407577" evidence="4">
    <location>
        <begin position="22"/>
        <end position="313"/>
    </location>
</feature>
<organism>
    <name type="scientific">Culex quinquefasciatus</name>
    <name type="common">Southern house mosquito</name>
    <name type="synonym">Culex pungens</name>
    <dbReference type="NCBI Taxonomy" id="7176"/>
    <lineage>
        <taxon>Eukaryota</taxon>
        <taxon>Metazoa</taxon>
        <taxon>Ecdysozoa</taxon>
        <taxon>Arthropoda</taxon>
        <taxon>Hexapoda</taxon>
        <taxon>Insecta</taxon>
        <taxon>Pterygota</taxon>
        <taxon>Neoptera</taxon>
        <taxon>Endopterygota</taxon>
        <taxon>Diptera</taxon>
        <taxon>Nematocera</taxon>
        <taxon>Culicoidea</taxon>
        <taxon>Culicidae</taxon>
        <taxon>Culicinae</taxon>
        <taxon>Culicini</taxon>
        <taxon>Culex</taxon>
        <taxon>Culex</taxon>
    </lineage>
</organism>
<dbReference type="InParanoid" id="B0W3W4"/>
<evidence type="ECO:0000313" key="7">
    <source>
        <dbReference type="EnsemblMetazoa" id="CPIJ002130-PA"/>
    </source>
</evidence>
<reference evidence="6" key="1">
    <citation type="submission" date="2007-03" db="EMBL/GenBank/DDBJ databases">
        <title>Annotation of Culex pipiens quinquefasciatus.</title>
        <authorList>
            <consortium name="The Broad Institute Genome Sequencing Platform"/>
            <person name="Atkinson P.W."/>
            <person name="Hemingway J."/>
            <person name="Christensen B.M."/>
            <person name="Higgs S."/>
            <person name="Kodira C."/>
            <person name="Hannick L."/>
            <person name="Megy K."/>
            <person name="O'Leary S."/>
            <person name="Pearson M."/>
            <person name="Haas B.J."/>
            <person name="Mauceli E."/>
            <person name="Wortman J.R."/>
            <person name="Lee N.H."/>
            <person name="Guigo R."/>
            <person name="Stanke M."/>
            <person name="Alvarado L."/>
            <person name="Amedeo P."/>
            <person name="Antoine C.H."/>
            <person name="Arensburger P."/>
            <person name="Bidwell S.L."/>
            <person name="Crawford M."/>
            <person name="Camaro F."/>
            <person name="Devon K."/>
            <person name="Engels R."/>
            <person name="Hammond M."/>
            <person name="Howarth C."/>
            <person name="Koehrsen M."/>
            <person name="Lawson D."/>
            <person name="Montgomery P."/>
            <person name="Nene V."/>
            <person name="Nusbaum C."/>
            <person name="Puiu D."/>
            <person name="Romero-Severson J."/>
            <person name="Severson D.W."/>
            <person name="Shumway M."/>
            <person name="Sisk P."/>
            <person name="Stolte C."/>
            <person name="Zeng Q."/>
            <person name="Eisenstadt E."/>
            <person name="Fraser-Liggett C."/>
            <person name="Strausberg R."/>
            <person name="Galagan J."/>
            <person name="Birren B."/>
            <person name="Collins F.H."/>
        </authorList>
    </citation>
    <scope>NUCLEOTIDE SEQUENCE [LARGE SCALE GENOMIC DNA]</scope>
    <source>
        <strain evidence="6">JHB</strain>
    </source>
</reference>
<dbReference type="InterPro" id="IPR018114">
    <property type="entry name" value="TRYPSIN_HIS"/>
</dbReference>
<accession>B0W3W4</accession>
<dbReference type="GO" id="GO:0004252">
    <property type="term" value="F:serine-type endopeptidase activity"/>
    <property type="evidence" value="ECO:0007669"/>
    <property type="project" value="InterPro"/>
</dbReference>
<dbReference type="PRINTS" id="PR00722">
    <property type="entry name" value="CHYMOTRYPSIN"/>
</dbReference>
<keyword evidence="1" id="KW-1015">Disulfide bond</keyword>
<reference evidence="7" key="2">
    <citation type="submission" date="2021-02" db="UniProtKB">
        <authorList>
            <consortium name="EnsemblMetazoa"/>
        </authorList>
    </citation>
    <scope>IDENTIFICATION</scope>
    <source>
        <strain evidence="7">JHB</strain>
    </source>
</reference>
<dbReference type="EMBL" id="DS231833">
    <property type="protein sequence ID" value="EDS32261.1"/>
    <property type="molecule type" value="Genomic_DNA"/>
</dbReference>
<dbReference type="eggNOG" id="KOG3627">
    <property type="taxonomic scope" value="Eukaryota"/>
</dbReference>
<dbReference type="PANTHER" id="PTHR24260:SF134">
    <property type="entry name" value="AT07769P-RELATED"/>
    <property type="match status" value="1"/>
</dbReference>
<gene>
    <name evidence="7" type="primary">6032873</name>
    <name evidence="6" type="ORF">CpipJ_CPIJ002130</name>
</gene>